<reference evidence="2" key="2">
    <citation type="submission" date="2018-02" db="UniProtKB">
        <authorList>
            <consortium name="EnsemblPlants"/>
        </authorList>
    </citation>
    <scope>IDENTIFICATION</scope>
    <source>
        <strain evidence="2">Williams 82</strain>
    </source>
</reference>
<evidence type="ECO:0000313" key="3">
    <source>
        <dbReference type="Proteomes" id="UP000008827"/>
    </source>
</evidence>
<dbReference type="InParanoid" id="A0A0R0JL21"/>
<evidence type="ECO:0000313" key="1">
    <source>
        <dbReference type="EMBL" id="KRH55340.1"/>
    </source>
</evidence>
<evidence type="ECO:0000313" key="2">
    <source>
        <dbReference type="EnsemblPlants" id="KRH55340"/>
    </source>
</evidence>
<dbReference type="Gramene" id="KRH55340">
    <property type="protein sequence ID" value="KRH55340"/>
    <property type="gene ID" value="GLYMA_06G247600"/>
</dbReference>
<protein>
    <submittedName>
        <fullName evidence="1 2">Uncharacterized protein</fullName>
    </submittedName>
</protein>
<dbReference type="EMBL" id="CM000839">
    <property type="protein sequence ID" value="KRH55340.1"/>
    <property type="molecule type" value="Genomic_DNA"/>
</dbReference>
<proteinExistence type="predicted"/>
<reference evidence="1 2" key="1">
    <citation type="journal article" date="2010" name="Nature">
        <title>Genome sequence of the palaeopolyploid soybean.</title>
        <authorList>
            <person name="Schmutz J."/>
            <person name="Cannon S.B."/>
            <person name="Schlueter J."/>
            <person name="Ma J."/>
            <person name="Mitros T."/>
            <person name="Nelson W."/>
            <person name="Hyten D.L."/>
            <person name="Song Q."/>
            <person name="Thelen J.J."/>
            <person name="Cheng J."/>
            <person name="Xu D."/>
            <person name="Hellsten U."/>
            <person name="May G.D."/>
            <person name="Yu Y."/>
            <person name="Sakurai T."/>
            <person name="Umezawa T."/>
            <person name="Bhattacharyya M.K."/>
            <person name="Sandhu D."/>
            <person name="Valliyodan B."/>
            <person name="Lindquist E."/>
            <person name="Peto M."/>
            <person name="Grant D."/>
            <person name="Shu S."/>
            <person name="Goodstein D."/>
            <person name="Barry K."/>
            <person name="Futrell-Griggs M."/>
            <person name="Abernathy B."/>
            <person name="Du J."/>
            <person name="Tian Z."/>
            <person name="Zhu L."/>
            <person name="Gill N."/>
            <person name="Joshi T."/>
            <person name="Libault M."/>
            <person name="Sethuraman A."/>
            <person name="Zhang X.-C."/>
            <person name="Shinozaki K."/>
            <person name="Nguyen H.T."/>
            <person name="Wing R.A."/>
            <person name="Cregan P."/>
            <person name="Specht J."/>
            <person name="Grimwood J."/>
            <person name="Rokhsar D."/>
            <person name="Stacey G."/>
            <person name="Shoemaker R.C."/>
            <person name="Jackson S.A."/>
        </authorList>
    </citation>
    <scope>NUCLEOTIDE SEQUENCE [LARGE SCALE GENOMIC DNA]</scope>
    <source>
        <strain evidence="2">cv. Williams 82</strain>
        <tissue evidence="1">Callus</tissue>
    </source>
</reference>
<dbReference type="EnsemblPlants" id="KRH55340">
    <property type="protein sequence ID" value="KRH55340"/>
    <property type="gene ID" value="GLYMA_06G247600"/>
</dbReference>
<dbReference type="AlphaFoldDB" id="A0A0R0JL21"/>
<keyword evidence="3" id="KW-1185">Reference proteome</keyword>
<accession>A0A0R0JL21</accession>
<name>A0A0R0JL21_SOYBN</name>
<dbReference type="STRING" id="3847.A0A0R0JL21"/>
<organism evidence="1">
    <name type="scientific">Glycine max</name>
    <name type="common">Soybean</name>
    <name type="synonym">Glycine hispida</name>
    <dbReference type="NCBI Taxonomy" id="3847"/>
    <lineage>
        <taxon>Eukaryota</taxon>
        <taxon>Viridiplantae</taxon>
        <taxon>Streptophyta</taxon>
        <taxon>Embryophyta</taxon>
        <taxon>Tracheophyta</taxon>
        <taxon>Spermatophyta</taxon>
        <taxon>Magnoliopsida</taxon>
        <taxon>eudicotyledons</taxon>
        <taxon>Gunneridae</taxon>
        <taxon>Pentapetalae</taxon>
        <taxon>rosids</taxon>
        <taxon>fabids</taxon>
        <taxon>Fabales</taxon>
        <taxon>Fabaceae</taxon>
        <taxon>Papilionoideae</taxon>
        <taxon>50 kb inversion clade</taxon>
        <taxon>NPAAA clade</taxon>
        <taxon>indigoferoid/millettioid clade</taxon>
        <taxon>Phaseoleae</taxon>
        <taxon>Glycine</taxon>
        <taxon>Glycine subgen. Soja</taxon>
    </lineage>
</organism>
<gene>
    <name evidence="1" type="ORF">GLYMA_06G247600</name>
</gene>
<dbReference type="Proteomes" id="UP000008827">
    <property type="component" value="Chromosome 6"/>
</dbReference>
<dbReference type="PaxDb" id="3847-GLYMA06G38212.1"/>
<sequence>MAWVLLDEEFCPKKFQFFRTSTFTALLQLLSGCRAIKRRDIYGAWEQYLGLEHDDSAPKKSYAVNEEINCCFVEWMCKLRCNINKRWVCNSRCNINKIFVLAELHIIHDHGS</sequence>
<reference evidence="1" key="3">
    <citation type="submission" date="2018-07" db="EMBL/GenBank/DDBJ databases">
        <title>WGS assembly of Glycine max.</title>
        <authorList>
            <person name="Schmutz J."/>
            <person name="Cannon S."/>
            <person name="Schlueter J."/>
            <person name="Ma J."/>
            <person name="Mitros T."/>
            <person name="Nelson W."/>
            <person name="Hyten D."/>
            <person name="Song Q."/>
            <person name="Thelen J."/>
            <person name="Cheng J."/>
            <person name="Xu D."/>
            <person name="Hellsten U."/>
            <person name="May G."/>
            <person name="Yu Y."/>
            <person name="Sakurai T."/>
            <person name="Umezawa T."/>
            <person name="Bhattacharyya M."/>
            <person name="Sandhu D."/>
            <person name="Valliyodan B."/>
            <person name="Lindquist E."/>
            <person name="Peto M."/>
            <person name="Grant D."/>
            <person name="Shu S."/>
            <person name="Goodstein D."/>
            <person name="Barry K."/>
            <person name="Futrell-Griggs M."/>
            <person name="Abernathy B."/>
            <person name="Du J."/>
            <person name="Tian Z."/>
            <person name="Zhu L."/>
            <person name="Gill N."/>
            <person name="Joshi T."/>
            <person name="Libault M."/>
            <person name="Sethuraman A."/>
            <person name="Zhang X."/>
            <person name="Shinozaki K."/>
            <person name="Nguyen H."/>
            <person name="Wing R."/>
            <person name="Cregan P."/>
            <person name="Specht J."/>
            <person name="Grimwood J."/>
            <person name="Rokhsar D."/>
            <person name="Stacey G."/>
            <person name="Shoemaker R."/>
            <person name="Jackson S."/>
        </authorList>
    </citation>
    <scope>NUCLEOTIDE SEQUENCE</scope>
    <source>
        <tissue evidence="1">Callus</tissue>
    </source>
</reference>